<evidence type="ECO:0000313" key="3">
    <source>
        <dbReference type="Proteomes" id="UP000294914"/>
    </source>
</evidence>
<dbReference type="AlphaFoldDB" id="A0A4R8IWC8"/>
<sequence length="106" mass="11537">MQVFKEIEVADLASMLEDTDHSVSLIDIRNPAEAQRESIPGARNVPMHQLSKQLDEVQKTQVVVLYCQVGLLSAQACAYLSVSGFDNVHNLRGGIQAWKSSGLAVA</sequence>
<dbReference type="InterPro" id="IPR036873">
    <property type="entry name" value="Rhodanese-like_dom_sf"/>
</dbReference>
<dbReference type="PANTHER" id="PTHR43031:SF1">
    <property type="entry name" value="PYRIDINE NUCLEOTIDE-DISULPHIDE OXIDOREDUCTASE"/>
    <property type="match status" value="1"/>
</dbReference>
<proteinExistence type="predicted"/>
<dbReference type="PROSITE" id="PS50206">
    <property type="entry name" value="RHODANESE_3"/>
    <property type="match status" value="1"/>
</dbReference>
<reference evidence="2 3" key="1">
    <citation type="submission" date="2019-03" db="EMBL/GenBank/DDBJ databases">
        <title>Genomic Encyclopedia of Type Strains, Phase IV (KMG-IV): sequencing the most valuable type-strain genomes for metagenomic binning, comparative biology and taxonomic classification.</title>
        <authorList>
            <person name="Goeker M."/>
        </authorList>
    </citation>
    <scope>NUCLEOTIDE SEQUENCE [LARGE SCALE GENOMIC DNA]</scope>
    <source>
        <strain evidence="2 3">DSM 16326</strain>
    </source>
</reference>
<dbReference type="PANTHER" id="PTHR43031">
    <property type="entry name" value="FAD-DEPENDENT OXIDOREDUCTASE"/>
    <property type="match status" value="1"/>
</dbReference>
<evidence type="ECO:0000313" key="2">
    <source>
        <dbReference type="EMBL" id="TDY01683.1"/>
    </source>
</evidence>
<dbReference type="InterPro" id="IPR001763">
    <property type="entry name" value="Rhodanese-like_dom"/>
</dbReference>
<dbReference type="GO" id="GO:0016740">
    <property type="term" value="F:transferase activity"/>
    <property type="evidence" value="ECO:0007669"/>
    <property type="project" value="UniProtKB-KW"/>
</dbReference>
<keyword evidence="3" id="KW-1185">Reference proteome</keyword>
<dbReference type="Gene3D" id="3.40.250.10">
    <property type="entry name" value="Rhodanese-like domain"/>
    <property type="match status" value="1"/>
</dbReference>
<comment type="caution">
    <text evidence="2">The sequence shown here is derived from an EMBL/GenBank/DDBJ whole genome shotgun (WGS) entry which is preliminary data.</text>
</comment>
<keyword evidence="2" id="KW-0808">Transferase</keyword>
<dbReference type="SMART" id="SM00450">
    <property type="entry name" value="RHOD"/>
    <property type="match status" value="1"/>
</dbReference>
<dbReference type="InterPro" id="IPR050229">
    <property type="entry name" value="GlpE_sulfurtransferase"/>
</dbReference>
<dbReference type="EMBL" id="SOQX01000003">
    <property type="protein sequence ID" value="TDY01683.1"/>
    <property type="molecule type" value="Genomic_DNA"/>
</dbReference>
<dbReference type="CDD" id="cd00158">
    <property type="entry name" value="RHOD"/>
    <property type="match status" value="1"/>
</dbReference>
<name>A0A4R8IWC8_9GAMM</name>
<organism evidence="2 3">
    <name type="scientific">Thiohalophilus thiocyanatoxydans</name>
    <dbReference type="NCBI Taxonomy" id="381308"/>
    <lineage>
        <taxon>Bacteria</taxon>
        <taxon>Pseudomonadati</taxon>
        <taxon>Pseudomonadota</taxon>
        <taxon>Gammaproteobacteria</taxon>
        <taxon>Thiohalomonadales</taxon>
        <taxon>Thiohalophilaceae</taxon>
        <taxon>Thiohalophilus</taxon>
    </lineage>
</organism>
<accession>A0A4R8IWC8</accession>
<gene>
    <name evidence="2" type="ORF">EDC23_1573</name>
</gene>
<dbReference type="Pfam" id="PF00581">
    <property type="entry name" value="Rhodanese"/>
    <property type="match status" value="1"/>
</dbReference>
<dbReference type="Proteomes" id="UP000294914">
    <property type="component" value="Unassembled WGS sequence"/>
</dbReference>
<evidence type="ECO:0000259" key="1">
    <source>
        <dbReference type="PROSITE" id="PS50206"/>
    </source>
</evidence>
<dbReference type="SUPFAM" id="SSF52821">
    <property type="entry name" value="Rhodanese/Cell cycle control phosphatase"/>
    <property type="match status" value="1"/>
</dbReference>
<feature type="domain" description="Rhodanese" evidence="1">
    <location>
        <begin position="19"/>
        <end position="106"/>
    </location>
</feature>
<protein>
    <submittedName>
        <fullName evidence="2">Rhodanese-related sulfurtransferase</fullName>
    </submittedName>
</protein>